<sequence length="419" mass="46707">MASSSTTQVTEGAYSSSSHLSILPHFTDLTPWGTYLGQFQPYGVYNRNHLQSALGSEQEVEDDEAAASNGTKRICFNCGVESHAIYNCPKPRNHELIALSRDLYNFTKAQSSQVLIDYRRIHEVEGWRQQRLEWVNSFTPGEIRGELLIEALGHDALQDAESPAQEWLANMAIWGYPPGWAAPLDPQEEMRRRIMLGDDNPELSDDDHHDEPFQIYGEDEEPEQVYLRLFIPDMGLESHHRTPGSNGTSPSKDEELRADELESSDSSSTMQTSSSSEGTRSPSPSQQSPFKRWAKYPATHFASELLPIYNGTALPAVQPAFAQDSLDLGSQEMDYIRDVMWYEIVHNPKSWNDSDLPPPPSSTPPPMPPPPPEHTPPLPPSNTPPPLPPSQPPLQLPPSIDAHEGDGEEDMLMSDSDSE</sequence>
<gene>
    <name evidence="1" type="ORF">CCMSSC00406_0005796</name>
</gene>
<accession>A0ACB7J7H4</accession>
<dbReference type="EMBL" id="WQMT02000002">
    <property type="protein sequence ID" value="KAG9226537.1"/>
    <property type="molecule type" value="Genomic_DNA"/>
</dbReference>
<proteinExistence type="predicted"/>
<evidence type="ECO:0000313" key="2">
    <source>
        <dbReference type="Proteomes" id="UP000824881"/>
    </source>
</evidence>
<organism evidence="1 2">
    <name type="scientific">Pleurotus cornucopiae</name>
    <name type="common">Cornucopia mushroom</name>
    <dbReference type="NCBI Taxonomy" id="5321"/>
    <lineage>
        <taxon>Eukaryota</taxon>
        <taxon>Fungi</taxon>
        <taxon>Dikarya</taxon>
        <taxon>Basidiomycota</taxon>
        <taxon>Agaricomycotina</taxon>
        <taxon>Agaricomycetes</taxon>
        <taxon>Agaricomycetidae</taxon>
        <taxon>Agaricales</taxon>
        <taxon>Pleurotineae</taxon>
        <taxon>Pleurotaceae</taxon>
        <taxon>Pleurotus</taxon>
    </lineage>
</organism>
<reference evidence="1 2" key="1">
    <citation type="journal article" date="2021" name="Appl. Environ. Microbiol.">
        <title>Genetic linkage and physical mapping for an oyster mushroom Pleurotus cornucopiae and QTL analysis for the trait cap color.</title>
        <authorList>
            <person name="Zhang Y."/>
            <person name="Gao W."/>
            <person name="Sonnenberg A."/>
            <person name="Chen Q."/>
            <person name="Zhang J."/>
            <person name="Huang C."/>
        </authorList>
    </citation>
    <scope>NUCLEOTIDE SEQUENCE [LARGE SCALE GENOMIC DNA]</scope>
    <source>
        <strain evidence="1">CCMSSC00406</strain>
    </source>
</reference>
<comment type="caution">
    <text evidence="1">The sequence shown here is derived from an EMBL/GenBank/DDBJ whole genome shotgun (WGS) entry which is preliminary data.</text>
</comment>
<evidence type="ECO:0000313" key="1">
    <source>
        <dbReference type="EMBL" id="KAG9226537.1"/>
    </source>
</evidence>
<name>A0ACB7J7H4_PLECO</name>
<protein>
    <submittedName>
        <fullName evidence="1">Uncharacterized protein</fullName>
    </submittedName>
</protein>
<dbReference type="Proteomes" id="UP000824881">
    <property type="component" value="Unassembled WGS sequence"/>
</dbReference>
<keyword evidence="2" id="KW-1185">Reference proteome</keyword>